<protein>
    <recommendedName>
        <fullName evidence="1">BTB domain-containing protein</fullName>
    </recommendedName>
</protein>
<reference evidence="2" key="1">
    <citation type="journal article" date="2020" name="Stud. Mycol.">
        <title>101 Dothideomycetes genomes: a test case for predicting lifestyles and emergence of pathogens.</title>
        <authorList>
            <person name="Haridas S."/>
            <person name="Albert R."/>
            <person name="Binder M."/>
            <person name="Bloem J."/>
            <person name="Labutti K."/>
            <person name="Salamov A."/>
            <person name="Andreopoulos B."/>
            <person name="Baker S."/>
            <person name="Barry K."/>
            <person name="Bills G."/>
            <person name="Bluhm B."/>
            <person name="Cannon C."/>
            <person name="Castanera R."/>
            <person name="Culley D."/>
            <person name="Daum C."/>
            <person name="Ezra D."/>
            <person name="Gonzalez J."/>
            <person name="Henrissat B."/>
            <person name="Kuo A."/>
            <person name="Liang C."/>
            <person name="Lipzen A."/>
            <person name="Lutzoni F."/>
            <person name="Magnuson J."/>
            <person name="Mondo S."/>
            <person name="Nolan M."/>
            <person name="Ohm R."/>
            <person name="Pangilinan J."/>
            <person name="Park H.-J."/>
            <person name="Ramirez L."/>
            <person name="Alfaro M."/>
            <person name="Sun H."/>
            <person name="Tritt A."/>
            <person name="Yoshinaga Y."/>
            <person name="Zwiers L.-H."/>
            <person name="Turgeon B."/>
            <person name="Goodwin S."/>
            <person name="Spatafora J."/>
            <person name="Crous P."/>
            <person name="Grigoriev I."/>
        </authorList>
    </citation>
    <scope>NUCLEOTIDE SEQUENCE</scope>
    <source>
        <strain evidence="2">CBS 675.92</strain>
    </source>
</reference>
<feature type="non-terminal residue" evidence="2">
    <location>
        <position position="1"/>
    </location>
</feature>
<dbReference type="AlphaFoldDB" id="A0A6A5TD93"/>
<proteinExistence type="predicted"/>
<accession>A0A6A5TD93</accession>
<dbReference type="Gene3D" id="3.30.710.10">
    <property type="entry name" value="Potassium Channel Kv1.1, Chain A"/>
    <property type="match status" value="1"/>
</dbReference>
<evidence type="ECO:0000313" key="2">
    <source>
        <dbReference type="EMBL" id="KAF1950268.1"/>
    </source>
</evidence>
<feature type="domain" description="BTB" evidence="1">
    <location>
        <begin position="1"/>
        <end position="58"/>
    </location>
</feature>
<dbReference type="CDD" id="cd18186">
    <property type="entry name" value="BTB_POZ_ZBTB_KLHL-like"/>
    <property type="match status" value="1"/>
</dbReference>
<dbReference type="SUPFAM" id="SSF54695">
    <property type="entry name" value="POZ domain"/>
    <property type="match status" value="1"/>
</dbReference>
<evidence type="ECO:0000313" key="3">
    <source>
        <dbReference type="Proteomes" id="UP000800035"/>
    </source>
</evidence>
<dbReference type="PANTHER" id="PTHR47843:SF2">
    <property type="entry name" value="BTB DOMAIN-CONTAINING PROTEIN"/>
    <property type="match status" value="1"/>
</dbReference>
<dbReference type="InterPro" id="IPR000210">
    <property type="entry name" value="BTB/POZ_dom"/>
</dbReference>
<sequence>TFYVHEAVLVTHSGFFRAAVKSEWRTDPTKPIDLTDECASVFNIYVLWLYTGEIGFLTPTTLFYEAQVTLAHAYVLGAKLHDPAFRNAVVSALFTFLKKNKKDCACNAFIKVVYVGTAKGAPARRLAIDAWATRGHSKFSGLENLVEETCVEFVHDVLKEVLKIRPDTRSDNVWEKEPERYFVKDDTNED</sequence>
<organism evidence="2 3">
    <name type="scientific">Byssothecium circinans</name>
    <dbReference type="NCBI Taxonomy" id="147558"/>
    <lineage>
        <taxon>Eukaryota</taxon>
        <taxon>Fungi</taxon>
        <taxon>Dikarya</taxon>
        <taxon>Ascomycota</taxon>
        <taxon>Pezizomycotina</taxon>
        <taxon>Dothideomycetes</taxon>
        <taxon>Pleosporomycetidae</taxon>
        <taxon>Pleosporales</taxon>
        <taxon>Massarineae</taxon>
        <taxon>Massarinaceae</taxon>
        <taxon>Byssothecium</taxon>
    </lineage>
</organism>
<keyword evidence="3" id="KW-1185">Reference proteome</keyword>
<name>A0A6A5TD93_9PLEO</name>
<dbReference type="Pfam" id="PF00651">
    <property type="entry name" value="BTB"/>
    <property type="match status" value="1"/>
</dbReference>
<gene>
    <name evidence="2" type="ORF">CC80DRAFT_427160</name>
</gene>
<dbReference type="EMBL" id="ML977027">
    <property type="protein sequence ID" value="KAF1950268.1"/>
    <property type="molecule type" value="Genomic_DNA"/>
</dbReference>
<dbReference type="OrthoDB" id="3794732at2759"/>
<dbReference type="PROSITE" id="PS50097">
    <property type="entry name" value="BTB"/>
    <property type="match status" value="1"/>
</dbReference>
<evidence type="ECO:0000259" key="1">
    <source>
        <dbReference type="PROSITE" id="PS50097"/>
    </source>
</evidence>
<dbReference type="PANTHER" id="PTHR47843">
    <property type="entry name" value="BTB DOMAIN-CONTAINING PROTEIN-RELATED"/>
    <property type="match status" value="1"/>
</dbReference>
<dbReference type="Proteomes" id="UP000800035">
    <property type="component" value="Unassembled WGS sequence"/>
</dbReference>
<dbReference type="InterPro" id="IPR011333">
    <property type="entry name" value="SKP1/BTB/POZ_sf"/>
</dbReference>